<name>A0A1R3VGL0_9HYPH</name>
<evidence type="ECO:0000313" key="1">
    <source>
        <dbReference type="EMBL" id="SIT59060.1"/>
    </source>
</evidence>
<organism evidence="1 2">
    <name type="scientific">Mesorhizobium prunaredense</name>
    <dbReference type="NCBI Taxonomy" id="1631249"/>
    <lineage>
        <taxon>Bacteria</taxon>
        <taxon>Pseudomonadati</taxon>
        <taxon>Pseudomonadota</taxon>
        <taxon>Alphaproteobacteria</taxon>
        <taxon>Hyphomicrobiales</taxon>
        <taxon>Phyllobacteriaceae</taxon>
        <taxon>Mesorhizobium</taxon>
    </lineage>
</organism>
<proteinExistence type="predicted"/>
<dbReference type="EMBL" id="FTPD01000060">
    <property type="protein sequence ID" value="SIT59060.1"/>
    <property type="molecule type" value="Genomic_DNA"/>
</dbReference>
<dbReference type="Proteomes" id="UP000188388">
    <property type="component" value="Unassembled WGS sequence"/>
</dbReference>
<dbReference type="AlphaFoldDB" id="A0A1R3VGL0"/>
<accession>A0A1R3VGL0</accession>
<evidence type="ECO:0000313" key="2">
    <source>
        <dbReference type="Proteomes" id="UP000188388"/>
    </source>
</evidence>
<protein>
    <submittedName>
        <fullName evidence="1">Uncharacterized protein</fullName>
    </submittedName>
</protein>
<reference evidence="2" key="1">
    <citation type="submission" date="2017-01" db="EMBL/GenBank/DDBJ databases">
        <authorList>
            <person name="Brunel B."/>
        </authorList>
    </citation>
    <scope>NUCLEOTIDE SEQUENCE [LARGE SCALE GENOMIC DNA]</scope>
</reference>
<keyword evidence="2" id="KW-1185">Reference proteome</keyword>
<gene>
    <name evidence="1" type="ORF">BQ8794_630001</name>
</gene>
<sequence length="141" mass="15355">MPARARVALGLRRVPYLLSVSSARGQAGPGRAGAVSLRFVLVFEGYADLGAVGLDLPVLDLEVEFHYLGDAQVTQATRGAFHSGARSVVPGFGARANQFDNLVDAIRHRFLPFDPIDRLDFILTRDLLPWLWGSVQRPLGS</sequence>